<keyword evidence="17" id="KW-1185">Reference proteome</keyword>
<dbReference type="SMART" id="SM00355">
    <property type="entry name" value="ZnF_C2H2"/>
    <property type="match status" value="5"/>
</dbReference>
<dbReference type="OrthoDB" id="3214149at2759"/>
<evidence type="ECO:0000256" key="8">
    <source>
        <dbReference type="ARBA" id="ARBA00022833"/>
    </source>
</evidence>
<dbReference type="PANTHER" id="PTHR45718">
    <property type="entry name" value="TRANSCRIPTIONAL ACTIVATOR CUBITUS INTERRUPTUS"/>
    <property type="match status" value="1"/>
</dbReference>
<evidence type="ECO:0000256" key="1">
    <source>
        <dbReference type="ARBA" id="ARBA00004604"/>
    </source>
</evidence>
<dbReference type="Proteomes" id="UP000479190">
    <property type="component" value="Unassembled WGS sequence"/>
</dbReference>
<evidence type="ECO:0000256" key="2">
    <source>
        <dbReference type="ARBA" id="ARBA00004642"/>
    </source>
</evidence>
<keyword evidence="10" id="KW-0238">DNA-binding</keyword>
<dbReference type="PANTHER" id="PTHR45718:SF8">
    <property type="entry name" value="GLIS FAMILY ZINC FINGER 2"/>
    <property type="match status" value="1"/>
</dbReference>
<dbReference type="FunFam" id="3.30.160.60:FF:000063">
    <property type="entry name" value="Wilms tumor 1-KTS isoform"/>
    <property type="match status" value="1"/>
</dbReference>
<feature type="compositionally biased region" description="Polar residues" evidence="14">
    <location>
        <begin position="470"/>
        <end position="490"/>
    </location>
</feature>
<evidence type="ECO:0000256" key="4">
    <source>
        <dbReference type="ARBA" id="ARBA00022499"/>
    </source>
</evidence>
<feature type="domain" description="C2H2-type" evidence="15">
    <location>
        <begin position="294"/>
        <end position="321"/>
    </location>
</feature>
<dbReference type="InterPro" id="IPR043359">
    <property type="entry name" value="GLI-like"/>
</dbReference>
<evidence type="ECO:0000313" key="17">
    <source>
        <dbReference type="Proteomes" id="UP000479190"/>
    </source>
</evidence>
<keyword evidence="7 13" id="KW-0863">Zinc-finger</keyword>
<evidence type="ECO:0000256" key="10">
    <source>
        <dbReference type="ARBA" id="ARBA00023125"/>
    </source>
</evidence>
<comment type="similarity">
    <text evidence="3">Belongs to the GLI C2H2-type zinc-finger protein family.</text>
</comment>
<keyword evidence="9" id="KW-0832">Ubl conjugation</keyword>
<gene>
    <name evidence="16" type="ORF">TBRA_LOCUS13740</name>
</gene>
<protein>
    <recommendedName>
        <fullName evidence="12">Wilms tumor protein homolog</fullName>
    </recommendedName>
</protein>
<dbReference type="GO" id="GO:0008270">
    <property type="term" value="F:zinc ion binding"/>
    <property type="evidence" value="ECO:0007669"/>
    <property type="project" value="UniProtKB-KW"/>
</dbReference>
<evidence type="ECO:0000313" key="16">
    <source>
        <dbReference type="EMBL" id="CAB0042099.1"/>
    </source>
</evidence>
<dbReference type="GO" id="GO:0005654">
    <property type="term" value="C:nucleoplasm"/>
    <property type="evidence" value="ECO:0007669"/>
    <property type="project" value="UniProtKB-SubCell"/>
</dbReference>
<evidence type="ECO:0000256" key="7">
    <source>
        <dbReference type="ARBA" id="ARBA00022771"/>
    </source>
</evidence>
<name>A0A6H5IYT2_9HYME</name>
<dbReference type="Gene3D" id="3.30.160.60">
    <property type="entry name" value="Classic Zinc Finger"/>
    <property type="match status" value="4"/>
</dbReference>
<feature type="compositionally biased region" description="Polar residues" evidence="14">
    <location>
        <begin position="174"/>
        <end position="187"/>
    </location>
</feature>
<dbReference type="Pfam" id="PF00096">
    <property type="entry name" value="zf-C2H2"/>
    <property type="match status" value="2"/>
</dbReference>
<feature type="domain" description="C2H2-type" evidence="15">
    <location>
        <begin position="382"/>
        <end position="411"/>
    </location>
</feature>
<accession>A0A6H5IYT2</accession>
<keyword evidence="4" id="KW-1017">Isopeptide bond</keyword>
<dbReference type="EMBL" id="CADCXV010001154">
    <property type="protein sequence ID" value="CAB0042099.1"/>
    <property type="molecule type" value="Genomic_DNA"/>
</dbReference>
<sequence length="631" mass="69545">MNTSVYLGTVSPDPVHHLTALGVKMSSPSTSSQAGMGGGGVPMQHSPVEATAQYANYSGASQNGLQPEAHMSAYHMSSVSPHANYDYLMRREPEYGPSVAVSEAGDRSATGASSYAMLHHEASASAGQMGQQYRAPSNPAASYGAAGFGASQPKAYPSSQVPLPPPPPPPPTGHQATQYPGAQTQQAGGPRGHAMPIGAGATARGGGHESHPQLVAPPLRALSENSALVSYSQAKAADSEEDNPSGDYECQWTHALGSSVICGRYYTKMKDFVNHITNDHVGGPENSDHACIWKDCPRDGETFRAKYKLVNHIRVHTGEKPFKCEFPDCKKRFARSENLKIHNRVHTGEKPFNCGVKSCERRFANSSDRKKHQHVHSSERPYLCKIANCSKAYTHPSSLRKHMKSHGINFPRIKRSKKSGSEASLESDDTMSSVSSCSSTSSKKTNRQRTRANQRKSPSPRSNRKAKSSIEIQESQPNLHPAQSQAQSTLSHQQVQQSNQIQHSQQHPAAVQQLPSQHQSEHGLNSRYCQPMRHSSQPLHLQHQMSMQQAHGVHQPAQHIQQYPHSQLLLQHQQHHQHQQFQQFQQMHQQPMLNEWYMCPPPVMPPQHHGPTPYLTGHPYNHLMHHKTAAF</sequence>
<dbReference type="InterPro" id="IPR041643">
    <property type="entry name" value="Znf_ZIC"/>
</dbReference>
<feature type="region of interest" description="Disordered" evidence="14">
    <location>
        <begin position="127"/>
        <end position="214"/>
    </location>
</feature>
<evidence type="ECO:0000259" key="15">
    <source>
        <dbReference type="PROSITE" id="PS50157"/>
    </source>
</evidence>
<evidence type="ECO:0000256" key="12">
    <source>
        <dbReference type="ARBA" id="ARBA00069242"/>
    </source>
</evidence>
<feature type="compositionally biased region" description="Low complexity" evidence="14">
    <location>
        <begin position="430"/>
        <end position="442"/>
    </location>
</feature>
<evidence type="ECO:0000256" key="14">
    <source>
        <dbReference type="SAM" id="MobiDB-lite"/>
    </source>
</evidence>
<evidence type="ECO:0000256" key="6">
    <source>
        <dbReference type="ARBA" id="ARBA00022737"/>
    </source>
</evidence>
<proteinExistence type="inferred from homology"/>
<dbReference type="PROSITE" id="PS50157">
    <property type="entry name" value="ZINC_FINGER_C2H2_2"/>
    <property type="match status" value="4"/>
</dbReference>
<feature type="domain" description="C2H2-type" evidence="15">
    <location>
        <begin position="322"/>
        <end position="351"/>
    </location>
</feature>
<dbReference type="InterPro" id="IPR056436">
    <property type="entry name" value="Znf-C2H2_ZIC1-5/GLI1-3-like"/>
</dbReference>
<dbReference type="SUPFAM" id="SSF57667">
    <property type="entry name" value="beta-beta-alpha zinc fingers"/>
    <property type="match status" value="2"/>
</dbReference>
<comment type="subcellular location">
    <subcellularLocation>
        <location evidence="1">Nucleus</location>
        <location evidence="1">Nucleolus</location>
    </subcellularLocation>
    <subcellularLocation>
        <location evidence="2">Nucleus</location>
        <location evidence="2">Nucleoplasm</location>
    </subcellularLocation>
</comment>
<evidence type="ECO:0000256" key="9">
    <source>
        <dbReference type="ARBA" id="ARBA00022843"/>
    </source>
</evidence>
<dbReference type="Pfam" id="PF18366">
    <property type="entry name" value="zf_ZIC"/>
    <property type="match status" value="1"/>
</dbReference>
<dbReference type="Pfam" id="PF23561">
    <property type="entry name" value="zf-C2H2_15"/>
    <property type="match status" value="1"/>
</dbReference>
<organism evidence="16 17">
    <name type="scientific">Trichogramma brassicae</name>
    <dbReference type="NCBI Taxonomy" id="86971"/>
    <lineage>
        <taxon>Eukaryota</taxon>
        <taxon>Metazoa</taxon>
        <taxon>Ecdysozoa</taxon>
        <taxon>Arthropoda</taxon>
        <taxon>Hexapoda</taxon>
        <taxon>Insecta</taxon>
        <taxon>Pterygota</taxon>
        <taxon>Neoptera</taxon>
        <taxon>Endopterygota</taxon>
        <taxon>Hymenoptera</taxon>
        <taxon>Apocrita</taxon>
        <taxon>Proctotrupomorpha</taxon>
        <taxon>Chalcidoidea</taxon>
        <taxon>Trichogrammatidae</taxon>
        <taxon>Trichogramma</taxon>
    </lineage>
</organism>
<evidence type="ECO:0000256" key="13">
    <source>
        <dbReference type="PROSITE-ProRule" id="PRU00042"/>
    </source>
</evidence>
<feature type="region of interest" description="Disordered" evidence="14">
    <location>
        <begin position="395"/>
        <end position="539"/>
    </location>
</feature>
<feature type="compositionally biased region" description="Pro residues" evidence="14">
    <location>
        <begin position="162"/>
        <end position="172"/>
    </location>
</feature>
<feature type="compositionally biased region" description="Basic residues" evidence="14">
    <location>
        <begin position="444"/>
        <end position="454"/>
    </location>
</feature>
<feature type="compositionally biased region" description="Low complexity" evidence="14">
    <location>
        <begin position="140"/>
        <end position="151"/>
    </location>
</feature>
<dbReference type="AlphaFoldDB" id="A0A6H5IYT2"/>
<dbReference type="GO" id="GO:0000981">
    <property type="term" value="F:DNA-binding transcription factor activity, RNA polymerase II-specific"/>
    <property type="evidence" value="ECO:0007669"/>
    <property type="project" value="TreeGrafter"/>
</dbReference>
<feature type="domain" description="C2H2-type" evidence="15">
    <location>
        <begin position="352"/>
        <end position="381"/>
    </location>
</feature>
<dbReference type="GO" id="GO:0000978">
    <property type="term" value="F:RNA polymerase II cis-regulatory region sequence-specific DNA binding"/>
    <property type="evidence" value="ECO:0007669"/>
    <property type="project" value="TreeGrafter"/>
</dbReference>
<dbReference type="GO" id="GO:0005730">
    <property type="term" value="C:nucleolus"/>
    <property type="evidence" value="ECO:0007669"/>
    <property type="project" value="UniProtKB-SubCell"/>
</dbReference>
<keyword evidence="11" id="KW-0539">Nucleus</keyword>
<dbReference type="InterPro" id="IPR013087">
    <property type="entry name" value="Znf_C2H2_type"/>
</dbReference>
<keyword evidence="5" id="KW-0479">Metal-binding</keyword>
<dbReference type="PROSITE" id="PS00028">
    <property type="entry name" value="ZINC_FINGER_C2H2_1"/>
    <property type="match status" value="3"/>
</dbReference>
<evidence type="ECO:0000256" key="3">
    <source>
        <dbReference type="ARBA" id="ARBA00010831"/>
    </source>
</evidence>
<evidence type="ECO:0000256" key="5">
    <source>
        <dbReference type="ARBA" id="ARBA00022723"/>
    </source>
</evidence>
<keyword evidence="8" id="KW-0862">Zinc</keyword>
<evidence type="ECO:0000256" key="11">
    <source>
        <dbReference type="ARBA" id="ARBA00023242"/>
    </source>
</evidence>
<keyword evidence="6" id="KW-0677">Repeat</keyword>
<dbReference type="InterPro" id="IPR036236">
    <property type="entry name" value="Znf_C2H2_sf"/>
</dbReference>
<feature type="compositionally biased region" description="Low complexity" evidence="14">
    <location>
        <begin position="491"/>
        <end position="507"/>
    </location>
</feature>
<reference evidence="16 17" key="1">
    <citation type="submission" date="2020-02" db="EMBL/GenBank/DDBJ databases">
        <authorList>
            <person name="Ferguson B K."/>
        </authorList>
    </citation>
    <scope>NUCLEOTIDE SEQUENCE [LARGE SCALE GENOMIC DNA]</scope>
</reference>